<dbReference type="AlphaFoldDB" id="A0A381V002"/>
<accession>A0A381V002</accession>
<protein>
    <submittedName>
        <fullName evidence="3">Uncharacterized protein</fullName>
    </submittedName>
</protein>
<evidence type="ECO:0000313" key="3">
    <source>
        <dbReference type="EMBL" id="SVA32957.1"/>
    </source>
</evidence>
<sequence>MKSAFELAMERLEKESPTQELTDEQKAKLAELSRVYEAKIADRVVFLNGEMEKAEAAGEFEQIEQLNKQLASERKVLEAELEVKKNELRP</sequence>
<evidence type="ECO:0000256" key="2">
    <source>
        <dbReference type="SAM" id="MobiDB-lite"/>
    </source>
</evidence>
<name>A0A381V002_9ZZZZ</name>
<dbReference type="EMBL" id="UINC01007372">
    <property type="protein sequence ID" value="SVA32957.1"/>
    <property type="molecule type" value="Genomic_DNA"/>
</dbReference>
<evidence type="ECO:0000256" key="1">
    <source>
        <dbReference type="SAM" id="Coils"/>
    </source>
</evidence>
<organism evidence="3">
    <name type="scientific">marine metagenome</name>
    <dbReference type="NCBI Taxonomy" id="408172"/>
    <lineage>
        <taxon>unclassified sequences</taxon>
        <taxon>metagenomes</taxon>
        <taxon>ecological metagenomes</taxon>
    </lineage>
</organism>
<feature type="coiled-coil region" evidence="1">
    <location>
        <begin position="53"/>
        <end position="87"/>
    </location>
</feature>
<reference evidence="3" key="1">
    <citation type="submission" date="2018-05" db="EMBL/GenBank/DDBJ databases">
        <authorList>
            <person name="Lanie J.A."/>
            <person name="Ng W.-L."/>
            <person name="Kazmierczak K.M."/>
            <person name="Andrzejewski T.M."/>
            <person name="Davidsen T.M."/>
            <person name="Wayne K.J."/>
            <person name="Tettelin H."/>
            <person name="Glass J.I."/>
            <person name="Rusch D."/>
            <person name="Podicherti R."/>
            <person name="Tsui H.-C.T."/>
            <person name="Winkler M.E."/>
        </authorList>
    </citation>
    <scope>NUCLEOTIDE SEQUENCE</scope>
</reference>
<feature type="region of interest" description="Disordered" evidence="2">
    <location>
        <begin position="1"/>
        <end position="24"/>
    </location>
</feature>
<proteinExistence type="predicted"/>
<keyword evidence="1" id="KW-0175">Coiled coil</keyword>
<gene>
    <name evidence="3" type="ORF">METZ01_LOCUS85811</name>
</gene>
<feature type="compositionally biased region" description="Basic and acidic residues" evidence="2">
    <location>
        <begin position="8"/>
        <end position="24"/>
    </location>
</feature>